<evidence type="ECO:0000313" key="3">
    <source>
        <dbReference type="EMBL" id="GIJ49245.1"/>
    </source>
</evidence>
<proteinExistence type="predicted"/>
<dbReference type="GO" id="GO:0046872">
    <property type="term" value="F:metal ion binding"/>
    <property type="evidence" value="ECO:0007669"/>
    <property type="project" value="InterPro"/>
</dbReference>
<evidence type="ECO:0000256" key="1">
    <source>
        <dbReference type="SAM" id="MobiDB-lite"/>
    </source>
</evidence>
<keyword evidence="4" id="KW-1185">Reference proteome</keyword>
<dbReference type="InterPro" id="IPR011249">
    <property type="entry name" value="Metalloenz_LuxS/M16"/>
</dbReference>
<dbReference type="AlphaFoldDB" id="A0A8J3YSQ0"/>
<protein>
    <recommendedName>
        <fullName evidence="5">Insulinase family protein</fullName>
    </recommendedName>
</protein>
<feature type="region of interest" description="Disordered" evidence="1">
    <location>
        <begin position="473"/>
        <end position="505"/>
    </location>
</feature>
<reference evidence="3" key="1">
    <citation type="submission" date="2021-01" db="EMBL/GenBank/DDBJ databases">
        <title>Whole genome shotgun sequence of Virgisporangium aliadipatigenens NBRC 105644.</title>
        <authorList>
            <person name="Komaki H."/>
            <person name="Tamura T."/>
        </authorList>
    </citation>
    <scope>NUCLEOTIDE SEQUENCE</scope>
    <source>
        <strain evidence="3">NBRC 105644</strain>
    </source>
</reference>
<dbReference type="Gene3D" id="3.30.830.10">
    <property type="entry name" value="Metalloenzyme, LuxS/M16 peptidase-like"/>
    <property type="match status" value="2"/>
</dbReference>
<comment type="caution">
    <text evidence="3">The sequence shown here is derived from an EMBL/GenBank/DDBJ whole genome shotgun (WGS) entry which is preliminary data.</text>
</comment>
<dbReference type="RefSeq" id="WP_203902712.1">
    <property type="nucleotide sequence ID" value="NZ_BOPF01000025.1"/>
</dbReference>
<name>A0A8J3YSQ0_9ACTN</name>
<evidence type="ECO:0008006" key="5">
    <source>
        <dbReference type="Google" id="ProtNLM"/>
    </source>
</evidence>
<feature type="region of interest" description="Disordered" evidence="1">
    <location>
        <begin position="179"/>
        <end position="198"/>
    </location>
</feature>
<feature type="transmembrane region" description="Helical" evidence="2">
    <location>
        <begin position="549"/>
        <end position="570"/>
    </location>
</feature>
<evidence type="ECO:0000256" key="2">
    <source>
        <dbReference type="SAM" id="Phobius"/>
    </source>
</evidence>
<dbReference type="SUPFAM" id="SSF63411">
    <property type="entry name" value="LuxS/MPP-like metallohydrolase"/>
    <property type="match status" value="2"/>
</dbReference>
<accession>A0A8J3YSQ0</accession>
<dbReference type="Proteomes" id="UP000619260">
    <property type="component" value="Unassembled WGS sequence"/>
</dbReference>
<feature type="compositionally biased region" description="Pro residues" evidence="1">
    <location>
        <begin position="479"/>
        <end position="501"/>
    </location>
</feature>
<evidence type="ECO:0000313" key="4">
    <source>
        <dbReference type="Proteomes" id="UP000619260"/>
    </source>
</evidence>
<gene>
    <name evidence="3" type="ORF">Val02_61310</name>
</gene>
<keyword evidence="2" id="KW-0472">Membrane</keyword>
<dbReference type="EMBL" id="BOPF01000025">
    <property type="protein sequence ID" value="GIJ49245.1"/>
    <property type="molecule type" value="Genomic_DNA"/>
</dbReference>
<organism evidence="3 4">
    <name type="scientific">Virgisporangium aliadipatigenens</name>
    <dbReference type="NCBI Taxonomy" id="741659"/>
    <lineage>
        <taxon>Bacteria</taxon>
        <taxon>Bacillati</taxon>
        <taxon>Actinomycetota</taxon>
        <taxon>Actinomycetes</taxon>
        <taxon>Micromonosporales</taxon>
        <taxon>Micromonosporaceae</taxon>
        <taxon>Virgisporangium</taxon>
    </lineage>
</organism>
<keyword evidence="2" id="KW-1133">Transmembrane helix</keyword>
<keyword evidence="2" id="KW-0812">Transmembrane</keyword>
<sequence length="577" mass="61447">MLRETEVDGIRTVLAPIDGPLHAGLTFRVGQADETLARYGITHLLEHLVLHRHGVSDYHYNGATGLVTTHFHMSGSPEEVVSFLTSVCASLADPPFDRLETEKSILRTEAAGRGTSPLTQLSLWRYGARGYGLPSYDELGLPAITAQELTEWARAFFTRQNAVLWIGAEEIPPGLTLTLPDGARRPVPPSTQVLPRTPAYFTGHGSMTGFDTVVKRRSAAMLYSAMLERDLYRALRQEGGYSYAANTSYDPRGDGFATITAAADALPDKQDAVLGGFIDVLAKFRLGRIAQADLDSVRGKGLEALRHSERDVGRLPNAAFNLLTGSPNRSTEEIRADIEAVTLDDVREVAAEAHANALLMAPQGCVADWGGYVAAPLFSDHVVDGPRVPVLNEPDSSLIVGPAGVSAVSPHGSATVRYDACVAMVTWPDGGRQLFGADGINVRIEPTLVALPPGTIERLDAAVPRAVQVPLPARHPDRIPSPSPAAAAPMPPLPPQHPAAPPTGRKASAGDIALMVLGGVLTAFFCCCSGIVGFGSMVADPGEDMGDPWLVLGPGIVLTVVFTVFTYAVWNRRGRKG</sequence>
<feature type="transmembrane region" description="Helical" evidence="2">
    <location>
        <begin position="512"/>
        <end position="537"/>
    </location>
</feature>